<accession>A0A4R1RD89</accession>
<keyword evidence="2" id="KW-0964">Secreted</keyword>
<sequence length="574" mass="60015">SNFNGTVPTATYTVSDGNGGTDTADLDITVTPVNDPPVADNDTAITLSDTNVNILASTGDTDLDGTINLSSIDLDPTTPLINDITFTVAGEGTYTANSDGTVTFDPLPTFSGIATAVNYTIEDNDGAESNIATLIVTVGACVDNPILDCDGDGVTNGDELAPPSGETPTNPEDPCSYNVADITVAITSTNDCDGDGVIDATEIANGTNPKDPCSYNIADITVAITSTSDCDGDGVIDATEIVNGTNPKDSCSYNIADITVAITSTNDCDGDGVIDATEVANGTNPKDPCSYNVVDITLAIISTNDCDGDGVTDATEVANGTDPKDPCSYNRADITLPVTATADCTAELKVVKTADYFGKDLDDVISYTITVENTGNVTVTNLVLVDSFMDNQGNVLSLTTPVTFQSSSFDSLAGTLLVGEIGTYTASFKITQQAINASGVSNSVVATGIAPNGDDVIDTSDNGDDFDGNSNDDPTVTQLGCLITFNEFSPNDDGVNETFVIGCIENYPNNKLEVYNRWGNIVYTKRKYNNEFNGISNGRATMNTSEKLPEGTYYYVLDLGDGSKPRVGWLYINR</sequence>
<comment type="caution">
    <text evidence="8">The sequence shown here is derived from an EMBL/GenBank/DDBJ whole genome shotgun (WGS) entry which is preliminary data.</text>
</comment>
<dbReference type="PROSITE" id="PS00018">
    <property type="entry name" value="EF_HAND_1"/>
    <property type="match status" value="3"/>
</dbReference>
<reference evidence="8 9" key="1">
    <citation type="submission" date="2019-03" db="EMBL/GenBank/DDBJ databases">
        <title>Genomic Encyclopedia of Type Strains, Phase IV (KMG-IV): sequencing the most valuable type-strain genomes for metagenomic binning, comparative biology and taxonomic classification.</title>
        <authorList>
            <person name="Goeker M."/>
        </authorList>
    </citation>
    <scope>NUCLEOTIDE SEQUENCE [LARGE SCALE GENOMIC DNA]</scope>
    <source>
        <strain evidence="8 9">DSM 18792</strain>
    </source>
</reference>
<feature type="region of interest" description="Disordered" evidence="5">
    <location>
        <begin position="153"/>
        <end position="174"/>
    </location>
</feature>
<evidence type="ECO:0000256" key="4">
    <source>
        <dbReference type="ARBA" id="ARBA00022837"/>
    </source>
</evidence>
<dbReference type="InterPro" id="IPR026341">
    <property type="entry name" value="T9SS_type_B"/>
</dbReference>
<evidence type="ECO:0000256" key="2">
    <source>
        <dbReference type="ARBA" id="ARBA00022525"/>
    </source>
</evidence>
<dbReference type="Pfam" id="PF19076">
    <property type="entry name" value="CshA_repeat"/>
    <property type="match status" value="1"/>
</dbReference>
<dbReference type="InterPro" id="IPR011992">
    <property type="entry name" value="EF-hand-dom_pair"/>
</dbReference>
<feature type="domain" description="DUF7507" evidence="7">
    <location>
        <begin position="346"/>
        <end position="458"/>
    </location>
</feature>
<dbReference type="OrthoDB" id="9805017at2"/>
<feature type="domain" description="CshA" evidence="6">
    <location>
        <begin position="85"/>
        <end position="130"/>
    </location>
</feature>
<evidence type="ECO:0000256" key="1">
    <source>
        <dbReference type="ARBA" id="ARBA00004613"/>
    </source>
</evidence>
<keyword evidence="3" id="KW-0732">Signal</keyword>
<evidence type="ECO:0000313" key="8">
    <source>
        <dbReference type="EMBL" id="TCL63808.1"/>
    </source>
</evidence>
<evidence type="ECO:0000256" key="5">
    <source>
        <dbReference type="SAM" id="MobiDB-lite"/>
    </source>
</evidence>
<dbReference type="Gene3D" id="1.10.238.10">
    <property type="entry name" value="EF-hand"/>
    <property type="match status" value="2"/>
</dbReference>
<protein>
    <submittedName>
        <fullName evidence="8">Putative repeat protein (TIGR01451 family)/gliding motility-associated-like protein</fullName>
    </submittedName>
</protein>
<dbReference type="InterPro" id="IPR059100">
    <property type="entry name" value="TSP3_bac"/>
</dbReference>
<dbReference type="InterPro" id="IPR055354">
    <property type="entry name" value="DUF7507"/>
</dbReference>
<dbReference type="Proteomes" id="UP000295455">
    <property type="component" value="Unassembled WGS sequence"/>
</dbReference>
<dbReference type="InterPro" id="IPR047589">
    <property type="entry name" value="DUF11_rpt"/>
</dbReference>
<proteinExistence type="predicted"/>
<keyword evidence="4" id="KW-0106">Calcium</keyword>
<evidence type="ECO:0000259" key="7">
    <source>
        <dbReference type="Pfam" id="PF24346"/>
    </source>
</evidence>
<dbReference type="AlphaFoldDB" id="A0A4R1RD89"/>
<evidence type="ECO:0000256" key="3">
    <source>
        <dbReference type="ARBA" id="ARBA00022729"/>
    </source>
</evidence>
<name>A0A4R1RD89_9FLAO</name>
<dbReference type="InterPro" id="IPR018247">
    <property type="entry name" value="EF_Hand_1_Ca_BS"/>
</dbReference>
<dbReference type="Pfam" id="PF13585">
    <property type="entry name" value="CHU_C"/>
    <property type="match status" value="1"/>
</dbReference>
<dbReference type="Pfam" id="PF24346">
    <property type="entry name" value="DUF7507"/>
    <property type="match status" value="1"/>
</dbReference>
<dbReference type="Pfam" id="PF18884">
    <property type="entry name" value="TSP3_bac"/>
    <property type="match status" value="5"/>
</dbReference>
<evidence type="ECO:0000313" key="9">
    <source>
        <dbReference type="Proteomes" id="UP000295455"/>
    </source>
</evidence>
<organism evidence="8 9">
    <name type="scientific">Mariniflexile fucanivorans</name>
    <dbReference type="NCBI Taxonomy" id="264023"/>
    <lineage>
        <taxon>Bacteria</taxon>
        <taxon>Pseudomonadati</taxon>
        <taxon>Bacteroidota</taxon>
        <taxon>Flavobacteriia</taxon>
        <taxon>Flavobacteriales</taxon>
        <taxon>Flavobacteriaceae</taxon>
        <taxon>Mariniflexile</taxon>
    </lineage>
</organism>
<dbReference type="SUPFAM" id="SSF47473">
    <property type="entry name" value="EF-hand"/>
    <property type="match status" value="1"/>
</dbReference>
<dbReference type="NCBIfam" id="TIGR04131">
    <property type="entry name" value="Bac_Flav_CTERM"/>
    <property type="match status" value="1"/>
</dbReference>
<dbReference type="NCBIfam" id="TIGR01451">
    <property type="entry name" value="B_ant_repeat"/>
    <property type="match status" value="1"/>
</dbReference>
<evidence type="ECO:0000259" key="6">
    <source>
        <dbReference type="Pfam" id="PF19076"/>
    </source>
</evidence>
<feature type="non-terminal residue" evidence="8">
    <location>
        <position position="1"/>
    </location>
</feature>
<comment type="subcellular location">
    <subcellularLocation>
        <location evidence="1">Secreted</location>
    </subcellularLocation>
</comment>
<dbReference type="RefSeq" id="WP_132218650.1">
    <property type="nucleotide sequence ID" value="NZ_SLUP01000008.1"/>
</dbReference>
<dbReference type="EMBL" id="SLUP01000008">
    <property type="protein sequence ID" value="TCL63808.1"/>
    <property type="molecule type" value="Genomic_DNA"/>
</dbReference>
<gene>
    <name evidence="8" type="ORF">EV196_1081</name>
</gene>
<keyword evidence="9" id="KW-1185">Reference proteome</keyword>
<dbReference type="InterPro" id="IPR026395">
    <property type="entry name" value="CshA_fibril"/>
</dbReference>